<sequence>MTIFLILIILISVVQGELNHLNMTLNFKHAIPYYRKGTDCETFRKHIKPRTSLEILHIVHYDESVHIDSRCIYDVLKKIDFIILKEEPSVYFYNNTFKRYPLDFNIILKPQFRTTIVDGTAIVISGYNRDFRKLGLANQISYHWCNRVIDLDYTNHSEIVANNPVFYYDKSLSRILEKTLERKSPYFHNKCSTPSGNYSNSANDDEFLMQDRIVISIASCHTVYGNLTIDENSTLARFQPLEYHLRVLHGTIHVSNVHNPKLNSFRYLRYVTSCKMVHS</sequence>
<proteinExistence type="predicted"/>
<evidence type="ECO:0008006" key="4">
    <source>
        <dbReference type="Google" id="ProtNLM"/>
    </source>
</evidence>
<keyword evidence="1" id="KW-0732">Signal</keyword>
<reference evidence="2 3" key="1">
    <citation type="submission" date="2020-04" db="EMBL/GenBank/DDBJ databases">
        <authorList>
            <person name="Laetsch R D."/>
            <person name="Stevens L."/>
            <person name="Kumar S."/>
            <person name="Blaxter L. M."/>
        </authorList>
    </citation>
    <scope>NUCLEOTIDE SEQUENCE [LARGE SCALE GENOMIC DNA]</scope>
</reference>
<dbReference type="SUPFAM" id="SSF52058">
    <property type="entry name" value="L domain-like"/>
    <property type="match status" value="1"/>
</dbReference>
<feature type="signal peptide" evidence="1">
    <location>
        <begin position="1"/>
        <end position="16"/>
    </location>
</feature>
<dbReference type="AlphaFoldDB" id="A0A8S1E4V6"/>
<dbReference type="EMBL" id="CADEPM010000001">
    <property type="protein sequence ID" value="CAB3396779.1"/>
    <property type="molecule type" value="Genomic_DNA"/>
</dbReference>
<gene>
    <name evidence="2" type="ORF">CBOVIS_LOCUS288</name>
</gene>
<evidence type="ECO:0000256" key="1">
    <source>
        <dbReference type="SAM" id="SignalP"/>
    </source>
</evidence>
<feature type="chain" id="PRO_5035779098" description="Receptor L-domain domain-containing protein" evidence="1">
    <location>
        <begin position="17"/>
        <end position="279"/>
    </location>
</feature>
<keyword evidence="3" id="KW-1185">Reference proteome</keyword>
<organism evidence="2 3">
    <name type="scientific">Caenorhabditis bovis</name>
    <dbReference type="NCBI Taxonomy" id="2654633"/>
    <lineage>
        <taxon>Eukaryota</taxon>
        <taxon>Metazoa</taxon>
        <taxon>Ecdysozoa</taxon>
        <taxon>Nematoda</taxon>
        <taxon>Chromadorea</taxon>
        <taxon>Rhabditida</taxon>
        <taxon>Rhabditina</taxon>
        <taxon>Rhabditomorpha</taxon>
        <taxon>Rhabditoidea</taxon>
        <taxon>Rhabditidae</taxon>
        <taxon>Peloderinae</taxon>
        <taxon>Caenorhabditis</taxon>
    </lineage>
</organism>
<evidence type="ECO:0000313" key="3">
    <source>
        <dbReference type="Proteomes" id="UP000494206"/>
    </source>
</evidence>
<dbReference type="Proteomes" id="UP000494206">
    <property type="component" value="Unassembled WGS sequence"/>
</dbReference>
<evidence type="ECO:0000313" key="2">
    <source>
        <dbReference type="EMBL" id="CAB3396779.1"/>
    </source>
</evidence>
<accession>A0A8S1E4V6</accession>
<comment type="caution">
    <text evidence="2">The sequence shown here is derived from an EMBL/GenBank/DDBJ whole genome shotgun (WGS) entry which is preliminary data.</text>
</comment>
<protein>
    <recommendedName>
        <fullName evidence="4">Receptor L-domain domain-containing protein</fullName>
    </recommendedName>
</protein>
<name>A0A8S1E4V6_9PELO</name>